<sequence length="127" mass="14377">MPFVIPLSIKLAITAGAFVGGSVAVIQNKEKILEFGESLFQQGADFCREKLEQHKESVMYATDIDTLFDGDEKKFNDEESDMEYNGTTDSTDYDFTTPEATDSEYESGNELNYRHGWRHDLDVDTVD</sequence>
<name>A0ACA9Y039_9ASCO</name>
<keyword evidence="2" id="KW-1185">Reference proteome</keyword>
<dbReference type="EMBL" id="CALSDN010000001">
    <property type="protein sequence ID" value="CAH6718273.1"/>
    <property type="molecule type" value="Genomic_DNA"/>
</dbReference>
<proteinExistence type="predicted"/>
<protein>
    <submittedName>
        <fullName evidence="1">Uncharacterized protein</fullName>
    </submittedName>
</protein>
<dbReference type="Proteomes" id="UP001152531">
    <property type="component" value="Unassembled WGS sequence"/>
</dbReference>
<reference evidence="1" key="1">
    <citation type="submission" date="2022-06" db="EMBL/GenBank/DDBJ databases">
        <authorList>
            <person name="Legras J.-L."/>
            <person name="Devillers H."/>
            <person name="Grondin C."/>
        </authorList>
    </citation>
    <scope>NUCLEOTIDE SEQUENCE</scope>
    <source>
        <strain evidence="1">CLIB 1444</strain>
    </source>
</reference>
<accession>A0ACA9Y039</accession>
<comment type="caution">
    <text evidence="1">The sequence shown here is derived from an EMBL/GenBank/DDBJ whole genome shotgun (WGS) entry which is preliminary data.</text>
</comment>
<evidence type="ECO:0000313" key="2">
    <source>
        <dbReference type="Proteomes" id="UP001152531"/>
    </source>
</evidence>
<evidence type="ECO:0000313" key="1">
    <source>
        <dbReference type="EMBL" id="CAH6718273.1"/>
    </source>
</evidence>
<organism evidence="1 2">
    <name type="scientific">[Candida] jaroonii</name>
    <dbReference type="NCBI Taxonomy" id="467808"/>
    <lineage>
        <taxon>Eukaryota</taxon>
        <taxon>Fungi</taxon>
        <taxon>Dikarya</taxon>
        <taxon>Ascomycota</taxon>
        <taxon>Saccharomycotina</taxon>
        <taxon>Pichiomycetes</taxon>
        <taxon>Debaryomycetaceae</taxon>
        <taxon>Yamadazyma</taxon>
    </lineage>
</organism>
<gene>
    <name evidence="1" type="ORF">CLIB1444_01S03070</name>
</gene>